<feature type="compositionally biased region" description="Polar residues" evidence="1">
    <location>
        <begin position="108"/>
        <end position="118"/>
    </location>
</feature>
<feature type="region of interest" description="Disordered" evidence="1">
    <location>
        <begin position="1"/>
        <end position="154"/>
    </location>
</feature>
<reference evidence="3" key="1">
    <citation type="journal article" date="2015" name="Proc. Natl. Acad. Sci. U.S.A.">
        <title>Genome sequencing of adzuki bean (Vigna angularis) provides insight into high starch and low fat accumulation and domestication.</title>
        <authorList>
            <person name="Yang K."/>
            <person name="Tian Z."/>
            <person name="Chen C."/>
            <person name="Luo L."/>
            <person name="Zhao B."/>
            <person name="Wang Z."/>
            <person name="Yu L."/>
            <person name="Li Y."/>
            <person name="Sun Y."/>
            <person name="Li W."/>
            <person name="Chen Y."/>
            <person name="Li Y."/>
            <person name="Zhang Y."/>
            <person name="Ai D."/>
            <person name="Zhao J."/>
            <person name="Shang C."/>
            <person name="Ma Y."/>
            <person name="Wu B."/>
            <person name="Wang M."/>
            <person name="Gao L."/>
            <person name="Sun D."/>
            <person name="Zhang P."/>
            <person name="Guo F."/>
            <person name="Wang W."/>
            <person name="Li Y."/>
            <person name="Wang J."/>
            <person name="Varshney R.K."/>
            <person name="Wang J."/>
            <person name="Ling H.Q."/>
            <person name="Wan P."/>
        </authorList>
    </citation>
    <scope>NUCLEOTIDE SEQUENCE</scope>
    <source>
        <strain evidence="3">cv. Jingnong 6</strain>
    </source>
</reference>
<evidence type="ECO:0000313" key="3">
    <source>
        <dbReference type="Proteomes" id="UP000053144"/>
    </source>
</evidence>
<protein>
    <submittedName>
        <fullName evidence="2">Uncharacterized protein</fullName>
    </submittedName>
</protein>
<organism evidence="2 3">
    <name type="scientific">Phaseolus angularis</name>
    <name type="common">Azuki bean</name>
    <name type="synonym">Vigna angularis</name>
    <dbReference type="NCBI Taxonomy" id="3914"/>
    <lineage>
        <taxon>Eukaryota</taxon>
        <taxon>Viridiplantae</taxon>
        <taxon>Streptophyta</taxon>
        <taxon>Embryophyta</taxon>
        <taxon>Tracheophyta</taxon>
        <taxon>Spermatophyta</taxon>
        <taxon>Magnoliopsida</taxon>
        <taxon>eudicotyledons</taxon>
        <taxon>Gunneridae</taxon>
        <taxon>Pentapetalae</taxon>
        <taxon>rosids</taxon>
        <taxon>fabids</taxon>
        <taxon>Fabales</taxon>
        <taxon>Fabaceae</taxon>
        <taxon>Papilionoideae</taxon>
        <taxon>50 kb inversion clade</taxon>
        <taxon>NPAAA clade</taxon>
        <taxon>indigoferoid/millettioid clade</taxon>
        <taxon>Phaseoleae</taxon>
        <taxon>Vigna</taxon>
    </lineage>
</organism>
<accession>A0A0L9VMR8</accession>
<dbReference type="EMBL" id="CM003380">
    <property type="protein sequence ID" value="KOM56014.1"/>
    <property type="molecule type" value="Genomic_DNA"/>
</dbReference>
<feature type="compositionally biased region" description="Polar residues" evidence="1">
    <location>
        <begin position="1"/>
        <end position="11"/>
    </location>
</feature>
<feature type="compositionally biased region" description="Basic and acidic residues" evidence="1">
    <location>
        <begin position="28"/>
        <end position="54"/>
    </location>
</feature>
<feature type="compositionally biased region" description="Low complexity" evidence="1">
    <location>
        <begin position="60"/>
        <end position="79"/>
    </location>
</feature>
<dbReference type="Proteomes" id="UP000053144">
    <property type="component" value="Chromosome 10"/>
</dbReference>
<evidence type="ECO:0000313" key="2">
    <source>
        <dbReference type="EMBL" id="KOM56014.1"/>
    </source>
</evidence>
<gene>
    <name evidence="2" type="ORF">LR48_Vigan10g190600</name>
</gene>
<name>A0A0L9VMR8_PHAAN</name>
<sequence length="154" mass="16549">MTSLTTPSATRVTAGRGVRSSLLPPFRAIEEKPLGSENDTGRRLGKPDHHEPRARTPPVATSRPSSPSDSARALSLLRRTPPEQAQTSRTGTPPTPQITAKVAAGRRTPSTVFQATSEISRRKRNWPPLSSPEFASSSAPLAPFSSLPIRESFS</sequence>
<dbReference type="AlphaFoldDB" id="A0A0L9VMR8"/>
<evidence type="ECO:0000256" key="1">
    <source>
        <dbReference type="SAM" id="MobiDB-lite"/>
    </source>
</evidence>
<feature type="compositionally biased region" description="Low complexity" evidence="1">
    <location>
        <begin position="127"/>
        <end position="148"/>
    </location>
</feature>
<proteinExistence type="predicted"/>
<dbReference type="Gramene" id="KOM56014">
    <property type="protein sequence ID" value="KOM56014"/>
    <property type="gene ID" value="LR48_Vigan10g190600"/>
</dbReference>
<feature type="compositionally biased region" description="Polar residues" evidence="1">
    <location>
        <begin position="83"/>
        <end position="92"/>
    </location>
</feature>